<evidence type="ECO:0000256" key="6">
    <source>
        <dbReference type="ARBA" id="ARBA00022777"/>
    </source>
</evidence>
<feature type="transmembrane region" description="Helical" evidence="9">
    <location>
        <begin position="120"/>
        <end position="141"/>
    </location>
</feature>
<dbReference type="EMBL" id="JACHXG010000004">
    <property type="protein sequence ID" value="MBB3089460.1"/>
    <property type="molecule type" value="Genomic_DNA"/>
</dbReference>
<accession>A0A7W5A4Q3</accession>
<dbReference type="RefSeq" id="WP_183545365.1">
    <property type="nucleotide sequence ID" value="NZ_BMQT01000002.1"/>
</dbReference>
<dbReference type="CDD" id="cd16917">
    <property type="entry name" value="HATPase_UhpB-NarQ-NarX-like"/>
    <property type="match status" value="1"/>
</dbReference>
<feature type="domain" description="Putative sensor" evidence="12">
    <location>
        <begin position="35"/>
        <end position="189"/>
    </location>
</feature>
<dbReference type="Gene3D" id="1.20.5.1930">
    <property type="match status" value="1"/>
</dbReference>
<dbReference type="Pfam" id="PF13796">
    <property type="entry name" value="Sensor"/>
    <property type="match status" value="1"/>
</dbReference>
<feature type="domain" description="Signal transduction histidine kinase subgroup 3 dimerisation and phosphoacceptor" evidence="11">
    <location>
        <begin position="221"/>
        <end position="287"/>
    </location>
</feature>
<name>A0A7W5A4Q3_9ACTN</name>
<dbReference type="InterPro" id="IPR003594">
    <property type="entry name" value="HATPase_dom"/>
</dbReference>
<keyword evidence="3" id="KW-0597">Phosphoprotein</keyword>
<dbReference type="PANTHER" id="PTHR24421:SF10">
    <property type="entry name" value="NITRATE_NITRITE SENSOR PROTEIN NARQ"/>
    <property type="match status" value="1"/>
</dbReference>
<dbReference type="PANTHER" id="PTHR24421">
    <property type="entry name" value="NITRATE/NITRITE SENSOR PROTEIN NARX-RELATED"/>
    <property type="match status" value="1"/>
</dbReference>
<evidence type="ECO:0000256" key="9">
    <source>
        <dbReference type="SAM" id="Phobius"/>
    </source>
</evidence>
<dbReference type="InterPro" id="IPR036890">
    <property type="entry name" value="HATPase_C_sf"/>
</dbReference>
<keyword evidence="9" id="KW-0812">Transmembrane</keyword>
<keyword evidence="9" id="KW-0472">Membrane</keyword>
<dbReference type="Proteomes" id="UP000577707">
    <property type="component" value="Unassembled WGS sequence"/>
</dbReference>
<dbReference type="InterPro" id="IPR050482">
    <property type="entry name" value="Sensor_HK_TwoCompSys"/>
</dbReference>
<evidence type="ECO:0000256" key="3">
    <source>
        <dbReference type="ARBA" id="ARBA00022553"/>
    </source>
</evidence>
<gene>
    <name evidence="13" type="ORF">FHS12_002406</name>
</gene>
<evidence type="ECO:0000256" key="8">
    <source>
        <dbReference type="ARBA" id="ARBA00023012"/>
    </source>
</evidence>
<feature type="transmembrane region" description="Helical" evidence="9">
    <location>
        <begin position="32"/>
        <end position="50"/>
    </location>
</feature>
<dbReference type="Gene3D" id="3.30.565.10">
    <property type="entry name" value="Histidine kinase-like ATPase, C-terminal domain"/>
    <property type="match status" value="1"/>
</dbReference>
<reference evidence="13 14" key="1">
    <citation type="submission" date="2020-08" db="EMBL/GenBank/DDBJ databases">
        <title>Genomic Encyclopedia of Type Strains, Phase III (KMG-III): the genomes of soil and plant-associated and newly described type strains.</title>
        <authorList>
            <person name="Whitman W."/>
        </authorList>
    </citation>
    <scope>NUCLEOTIDE SEQUENCE [LARGE SCALE GENOMIC DNA]</scope>
    <source>
        <strain evidence="13 14">CECT 3302</strain>
    </source>
</reference>
<proteinExistence type="predicted"/>
<evidence type="ECO:0000256" key="1">
    <source>
        <dbReference type="ARBA" id="ARBA00000085"/>
    </source>
</evidence>
<comment type="caution">
    <text evidence="13">The sequence shown here is derived from an EMBL/GenBank/DDBJ whole genome shotgun (WGS) entry which is preliminary data.</text>
</comment>
<sequence>MTEWDAPIRSVRPEPFSGQALVERLRLTGLSLGYALMMAPALVLAILTLLSIPLGLVFGVGIVIALGAVPATQAVTRVHRRVSGSLLGETIPETYADLSSQPVLGRPFRWIREQPRWRDFAFCCFSATGGFVLSLLPAALLTTPLTWLILALTGIGWVAWLLILLTGPLLLAWWVATPAIVRARALAERGIFGQGDAAALAARVEKVESTRAETLDHSAAELRRIERDLHDGAQARIAAVGMSVGLAEKLMATDPDAAAALLREARETTVSALEDLRGVVRGILPPVLADRGLVGAVEALTAGLPLPVTVAIELPGRLPDPVESAAYFAVAECLANAVKHSDADRAFVRGSHNGQRLRIVVGDNGRGGADASGHGLAGVATRLAAFDGTVEVESPFGGPTLITLEVPCRI</sequence>
<evidence type="ECO:0000259" key="11">
    <source>
        <dbReference type="Pfam" id="PF07730"/>
    </source>
</evidence>
<dbReference type="GO" id="GO:0000155">
    <property type="term" value="F:phosphorelay sensor kinase activity"/>
    <property type="evidence" value="ECO:0007669"/>
    <property type="project" value="InterPro"/>
</dbReference>
<dbReference type="Pfam" id="PF02518">
    <property type="entry name" value="HATPase_c"/>
    <property type="match status" value="1"/>
</dbReference>
<keyword evidence="5" id="KW-0547">Nucleotide-binding</keyword>
<keyword evidence="9" id="KW-1133">Transmembrane helix</keyword>
<evidence type="ECO:0000313" key="14">
    <source>
        <dbReference type="Proteomes" id="UP000577707"/>
    </source>
</evidence>
<dbReference type="InterPro" id="IPR025828">
    <property type="entry name" value="Put_sensor_dom"/>
</dbReference>
<comment type="catalytic activity">
    <reaction evidence="1">
        <text>ATP + protein L-histidine = ADP + protein N-phospho-L-histidine.</text>
        <dbReference type="EC" id="2.7.13.3"/>
    </reaction>
</comment>
<evidence type="ECO:0000256" key="5">
    <source>
        <dbReference type="ARBA" id="ARBA00022741"/>
    </source>
</evidence>
<dbReference type="InterPro" id="IPR011712">
    <property type="entry name" value="Sig_transdc_His_kin_sub3_dim/P"/>
</dbReference>
<dbReference type="EC" id="2.7.13.3" evidence="2"/>
<feature type="transmembrane region" description="Helical" evidence="9">
    <location>
        <begin position="56"/>
        <end position="75"/>
    </location>
</feature>
<protein>
    <recommendedName>
        <fullName evidence="2">histidine kinase</fullName>
        <ecNumber evidence="2">2.7.13.3</ecNumber>
    </recommendedName>
</protein>
<keyword evidence="14" id="KW-1185">Reference proteome</keyword>
<keyword evidence="7" id="KW-0067">ATP-binding</keyword>
<keyword evidence="8" id="KW-0902">Two-component regulatory system</keyword>
<dbReference type="AlphaFoldDB" id="A0A7W5A4Q3"/>
<evidence type="ECO:0000313" key="13">
    <source>
        <dbReference type="EMBL" id="MBB3089460.1"/>
    </source>
</evidence>
<evidence type="ECO:0000256" key="2">
    <source>
        <dbReference type="ARBA" id="ARBA00012438"/>
    </source>
</evidence>
<evidence type="ECO:0000259" key="10">
    <source>
        <dbReference type="Pfam" id="PF02518"/>
    </source>
</evidence>
<dbReference type="SUPFAM" id="SSF55874">
    <property type="entry name" value="ATPase domain of HSP90 chaperone/DNA topoisomerase II/histidine kinase"/>
    <property type="match status" value="1"/>
</dbReference>
<keyword evidence="4" id="KW-0808">Transferase</keyword>
<feature type="domain" description="Histidine kinase/HSP90-like ATPase" evidence="10">
    <location>
        <begin position="325"/>
        <end position="408"/>
    </location>
</feature>
<dbReference type="Pfam" id="PF07730">
    <property type="entry name" value="HisKA_3"/>
    <property type="match status" value="1"/>
</dbReference>
<dbReference type="GO" id="GO:0046983">
    <property type="term" value="F:protein dimerization activity"/>
    <property type="evidence" value="ECO:0007669"/>
    <property type="project" value="InterPro"/>
</dbReference>
<evidence type="ECO:0000256" key="4">
    <source>
        <dbReference type="ARBA" id="ARBA00022679"/>
    </source>
</evidence>
<evidence type="ECO:0000259" key="12">
    <source>
        <dbReference type="Pfam" id="PF13796"/>
    </source>
</evidence>
<keyword evidence="6 13" id="KW-0418">Kinase</keyword>
<evidence type="ECO:0000256" key="7">
    <source>
        <dbReference type="ARBA" id="ARBA00022840"/>
    </source>
</evidence>
<dbReference type="GO" id="GO:0016020">
    <property type="term" value="C:membrane"/>
    <property type="evidence" value="ECO:0007669"/>
    <property type="project" value="InterPro"/>
</dbReference>
<organism evidence="13 14">
    <name type="scientific">Nocardioides albus</name>
    <dbReference type="NCBI Taxonomy" id="1841"/>
    <lineage>
        <taxon>Bacteria</taxon>
        <taxon>Bacillati</taxon>
        <taxon>Actinomycetota</taxon>
        <taxon>Actinomycetes</taxon>
        <taxon>Propionibacteriales</taxon>
        <taxon>Nocardioidaceae</taxon>
        <taxon>Nocardioides</taxon>
    </lineage>
</organism>
<feature type="transmembrane region" description="Helical" evidence="9">
    <location>
        <begin position="147"/>
        <end position="176"/>
    </location>
</feature>
<dbReference type="GO" id="GO:0005524">
    <property type="term" value="F:ATP binding"/>
    <property type="evidence" value="ECO:0007669"/>
    <property type="project" value="UniProtKB-KW"/>
</dbReference>